<evidence type="ECO:0000313" key="6">
    <source>
        <dbReference type="Proteomes" id="UP000235388"/>
    </source>
</evidence>
<dbReference type="GO" id="GO:0017056">
    <property type="term" value="F:structural constituent of nuclear pore"/>
    <property type="evidence" value="ECO:0007669"/>
    <property type="project" value="InterPro"/>
</dbReference>
<protein>
    <submittedName>
        <fullName evidence="5">Uncharacterized protein</fullName>
    </submittedName>
</protein>
<gene>
    <name evidence="5" type="ORF">PCANC_23912</name>
</gene>
<sequence length="339" mass="36530">MLPWVPGTEASSIERRAATTQGRGSKRQTRKEPASLHSMTLFNRKSNQTSDPNNNTTAKDKQKWSRRPAKKKIPSQGLAAHLDPENRPPIFFLNCITFAPLGGILLWGSSKVHEFTINYTNCDTNAPQVPAGGDTNNGFQNLPSDKYGYHFALAVPPRGSQWGSFRLTTPSAKPAASSVLDSLKQLLDQSRQLHAGIASASTLNPNAGFNQFSGTPNSSSNLNVTLPTVQLGLDQIEAQSRRLVSKIRKNNTLDASLSLFGGAPPGSGRDGRSLTALNGQGTSSKAHYLLAGAGVNADELGKTIDGVNLRGTFEPLQPLQGTDVEKRVEDRLFKTFVKP</sequence>
<evidence type="ECO:0000313" key="5">
    <source>
        <dbReference type="EMBL" id="PLW33620.1"/>
    </source>
</evidence>
<evidence type="ECO:0000256" key="4">
    <source>
        <dbReference type="SAM" id="MobiDB-lite"/>
    </source>
</evidence>
<dbReference type="STRING" id="200324.A0A2N5U7B2"/>
<dbReference type="OrthoDB" id="340608at2759"/>
<name>A0A2N5U7B2_9BASI</name>
<feature type="compositionally biased region" description="Polar residues" evidence="4">
    <location>
        <begin position="37"/>
        <end position="57"/>
    </location>
</feature>
<evidence type="ECO:0000256" key="3">
    <source>
        <dbReference type="ARBA" id="ARBA00023242"/>
    </source>
</evidence>
<keyword evidence="3" id="KW-0539">Nucleus</keyword>
<dbReference type="InterPro" id="IPR007231">
    <property type="entry name" value="Nucleoporin_int_Nup93/Nic96"/>
</dbReference>
<organism evidence="5 6">
    <name type="scientific">Puccinia coronata f. sp. avenae</name>
    <dbReference type="NCBI Taxonomy" id="200324"/>
    <lineage>
        <taxon>Eukaryota</taxon>
        <taxon>Fungi</taxon>
        <taxon>Dikarya</taxon>
        <taxon>Basidiomycota</taxon>
        <taxon>Pucciniomycotina</taxon>
        <taxon>Pucciniomycetes</taxon>
        <taxon>Pucciniales</taxon>
        <taxon>Pucciniaceae</taxon>
        <taxon>Puccinia</taxon>
    </lineage>
</organism>
<evidence type="ECO:0000256" key="2">
    <source>
        <dbReference type="ARBA" id="ARBA00010186"/>
    </source>
</evidence>
<feature type="region of interest" description="Disordered" evidence="4">
    <location>
        <begin position="1"/>
        <end position="81"/>
    </location>
</feature>
<proteinExistence type="inferred from homology"/>
<keyword evidence="6" id="KW-1185">Reference proteome</keyword>
<dbReference type="GO" id="GO:0016973">
    <property type="term" value="P:poly(A)+ mRNA export from nucleus"/>
    <property type="evidence" value="ECO:0007669"/>
    <property type="project" value="TreeGrafter"/>
</dbReference>
<comment type="caution">
    <text evidence="5">The sequence shown here is derived from an EMBL/GenBank/DDBJ whole genome shotgun (WGS) entry which is preliminary data.</text>
</comment>
<evidence type="ECO:0000256" key="1">
    <source>
        <dbReference type="ARBA" id="ARBA00004259"/>
    </source>
</evidence>
<dbReference type="Proteomes" id="UP000235388">
    <property type="component" value="Unassembled WGS sequence"/>
</dbReference>
<comment type="similarity">
    <text evidence="2">Belongs to the nucleoporin interacting component (NIC) family.</text>
</comment>
<dbReference type="GO" id="GO:0005643">
    <property type="term" value="C:nuclear pore"/>
    <property type="evidence" value="ECO:0007669"/>
    <property type="project" value="InterPro"/>
</dbReference>
<dbReference type="EMBL" id="PGCJ01000295">
    <property type="protein sequence ID" value="PLW33620.1"/>
    <property type="molecule type" value="Genomic_DNA"/>
</dbReference>
<comment type="subcellular location">
    <subcellularLocation>
        <location evidence="1">Nucleus envelope</location>
    </subcellularLocation>
</comment>
<dbReference type="PANTHER" id="PTHR11225">
    <property type="entry name" value="NUCLEAR PORE COMPLEX PROTEIN NUP93 NUCLEOPORIN NUP93 DEAD EYE PROTEIN"/>
    <property type="match status" value="1"/>
</dbReference>
<accession>A0A2N5U7B2</accession>
<feature type="compositionally biased region" description="Basic residues" evidence="4">
    <location>
        <begin position="64"/>
        <end position="73"/>
    </location>
</feature>
<dbReference type="AlphaFoldDB" id="A0A2N5U7B2"/>
<reference evidence="5 6" key="1">
    <citation type="submission" date="2017-11" db="EMBL/GenBank/DDBJ databases">
        <title>De novo assembly and phasing of dikaryotic genomes from two isolates of Puccinia coronata f. sp. avenae, the causal agent of oat crown rust.</title>
        <authorList>
            <person name="Miller M.E."/>
            <person name="Zhang Y."/>
            <person name="Omidvar V."/>
            <person name="Sperschneider J."/>
            <person name="Schwessinger B."/>
            <person name="Raley C."/>
            <person name="Palmer J.M."/>
            <person name="Garnica D."/>
            <person name="Upadhyaya N."/>
            <person name="Rathjen J."/>
            <person name="Taylor J.M."/>
            <person name="Park R.F."/>
            <person name="Dodds P.N."/>
            <person name="Hirsch C.D."/>
            <person name="Kianian S.F."/>
            <person name="Figueroa M."/>
        </authorList>
    </citation>
    <scope>NUCLEOTIDE SEQUENCE [LARGE SCALE GENOMIC DNA]</scope>
    <source>
        <strain evidence="5">12NC29</strain>
    </source>
</reference>
<dbReference type="GO" id="GO:0006606">
    <property type="term" value="P:protein import into nucleus"/>
    <property type="evidence" value="ECO:0007669"/>
    <property type="project" value="TreeGrafter"/>
</dbReference>
<dbReference type="PANTHER" id="PTHR11225:SF4">
    <property type="entry name" value="NUCLEAR PORE COMPLEX PROTEIN NUP93"/>
    <property type="match status" value="1"/>
</dbReference>